<reference evidence="17" key="1">
    <citation type="submission" date="2025-08" db="UniProtKB">
        <authorList>
            <consortium name="Ensembl"/>
        </authorList>
    </citation>
    <scope>IDENTIFICATION</scope>
</reference>
<feature type="domain" description="RING-type" evidence="16">
    <location>
        <begin position="393"/>
        <end position="434"/>
    </location>
</feature>
<dbReference type="UniPathway" id="UPA00143"/>
<dbReference type="SUPFAM" id="SSF57850">
    <property type="entry name" value="RING/U-box"/>
    <property type="match status" value="1"/>
</dbReference>
<feature type="transmembrane region" description="Helical" evidence="15">
    <location>
        <begin position="527"/>
        <end position="544"/>
    </location>
</feature>
<evidence type="ECO:0000256" key="3">
    <source>
        <dbReference type="ARBA" id="ARBA00004906"/>
    </source>
</evidence>
<evidence type="ECO:0000313" key="17">
    <source>
        <dbReference type="Ensembl" id="ENSPSTP00000013162.1"/>
    </source>
</evidence>
<comment type="pathway">
    <text evidence="3">Protein modification; protein ubiquitination.</text>
</comment>
<dbReference type="Gene3D" id="3.30.40.10">
    <property type="entry name" value="Zinc/RING finger domain, C3HC4 (zinc finger)"/>
    <property type="match status" value="1"/>
</dbReference>
<sequence>MTRSPRSFQWEALGRSPRSASRRAGCGESRAKTHTRRRGSATRRLSRLCSRGTAGPRCRTAPWDSSERAERGPAERSGGDRPVPSAGPRFRGDQVTAAVGRDRLPGSPRAPVSTAERVRVQVWVRVRARLGGGGQGEPKPGRGGSGTKGLGRAVTGASRKAGAVCGRSDRAGRGAPRQPRPPGRCWQRGVGPARAPLRRARGAALLLPDLRPRRRAGPAAACRQLVAELRSWRHSDPPGPCPEPSAQRPLAVPVGLRPGPPNSLLCASSCLLPGVAPDLPNRGPIPIFSRSVANAVSPLTERLMFYITAGQENAQLLLPNCFYWCSFSIFPFRRRGVQQEHFLALVSGQLLRMASKGPTTSTSTKSSSTGGTSGSSSSNGAGDNTNQDNTFECNICLDTAKDAVISLCGHLFCWPCLHQWLETRPNRQVCPVCKAGISRDKVIPLYGRGSTGQQDPREKTPPRPQGQRPEPENRGGFQGFGFGDGGFQMSFGIGAFPFGIFATAFNINDGRPPPAVPGTPQYVDEQFLSRLFLFVALIVLIQITDSHDDFLQDEYCDFPHHRHTN</sequence>
<feature type="compositionally biased region" description="Basic residues" evidence="14">
    <location>
        <begin position="32"/>
        <end position="46"/>
    </location>
</feature>
<dbReference type="EC" id="2.3.2.27" evidence="4"/>
<feature type="compositionally biased region" description="Basic and acidic residues" evidence="14">
    <location>
        <begin position="65"/>
        <end position="79"/>
    </location>
</feature>
<evidence type="ECO:0000256" key="14">
    <source>
        <dbReference type="SAM" id="MobiDB-lite"/>
    </source>
</evidence>
<dbReference type="InterPro" id="IPR001841">
    <property type="entry name" value="Znf_RING"/>
</dbReference>
<dbReference type="GO" id="GO:0008270">
    <property type="term" value="F:zinc ion binding"/>
    <property type="evidence" value="ECO:0007669"/>
    <property type="project" value="UniProtKB-KW"/>
</dbReference>
<evidence type="ECO:0000256" key="6">
    <source>
        <dbReference type="ARBA" id="ARBA00022723"/>
    </source>
</evidence>
<evidence type="ECO:0000256" key="1">
    <source>
        <dbReference type="ARBA" id="ARBA00000900"/>
    </source>
</evidence>
<keyword evidence="6" id="KW-0479">Metal-binding</keyword>
<dbReference type="GO" id="GO:0006511">
    <property type="term" value="P:ubiquitin-dependent protein catabolic process"/>
    <property type="evidence" value="ECO:0007669"/>
    <property type="project" value="InterPro"/>
</dbReference>
<keyword evidence="10 15" id="KW-0472">Membrane</keyword>
<dbReference type="GO" id="GO:0005783">
    <property type="term" value="C:endoplasmic reticulum"/>
    <property type="evidence" value="ECO:0007669"/>
    <property type="project" value="InterPro"/>
</dbReference>
<feature type="compositionally biased region" description="Gly residues" evidence="14">
    <location>
        <begin position="130"/>
        <end position="149"/>
    </location>
</feature>
<evidence type="ECO:0000313" key="18">
    <source>
        <dbReference type="Proteomes" id="UP000694428"/>
    </source>
</evidence>
<feature type="region of interest" description="Disordered" evidence="14">
    <location>
        <begin position="356"/>
        <end position="384"/>
    </location>
</feature>
<evidence type="ECO:0000256" key="7">
    <source>
        <dbReference type="ARBA" id="ARBA00022771"/>
    </source>
</evidence>
<dbReference type="InterPro" id="IPR018957">
    <property type="entry name" value="Znf_C3HC4_RING-type"/>
</dbReference>
<dbReference type="Pfam" id="PF00097">
    <property type="entry name" value="zf-C3HC4"/>
    <property type="match status" value="1"/>
</dbReference>
<organism evidence="17 18">
    <name type="scientific">Pavo cristatus</name>
    <name type="common">Indian peafowl</name>
    <name type="synonym">Blue peafowl</name>
    <dbReference type="NCBI Taxonomy" id="9049"/>
    <lineage>
        <taxon>Eukaryota</taxon>
        <taxon>Metazoa</taxon>
        <taxon>Chordata</taxon>
        <taxon>Craniata</taxon>
        <taxon>Vertebrata</taxon>
        <taxon>Euteleostomi</taxon>
        <taxon>Archelosauria</taxon>
        <taxon>Archosauria</taxon>
        <taxon>Dinosauria</taxon>
        <taxon>Saurischia</taxon>
        <taxon>Theropoda</taxon>
        <taxon>Coelurosauria</taxon>
        <taxon>Aves</taxon>
        <taxon>Neognathae</taxon>
        <taxon>Galloanserae</taxon>
        <taxon>Galliformes</taxon>
        <taxon>Phasianidae</taxon>
        <taxon>Phasianinae</taxon>
        <taxon>Pavo</taxon>
    </lineage>
</organism>
<evidence type="ECO:0000256" key="10">
    <source>
        <dbReference type="ARBA" id="ARBA00023136"/>
    </source>
</evidence>
<comment type="catalytic activity">
    <reaction evidence="1">
        <text>S-ubiquitinyl-[E2 ubiquitin-conjugating enzyme]-L-cysteine + [acceptor protein]-L-lysine = [E2 ubiquitin-conjugating enzyme]-L-cysteine + N(6)-ubiquitinyl-[acceptor protein]-L-lysine.</text>
        <dbReference type="EC" id="2.3.2.27"/>
    </reaction>
</comment>
<dbReference type="InterPro" id="IPR013083">
    <property type="entry name" value="Znf_RING/FYVE/PHD"/>
</dbReference>
<keyword evidence="15" id="KW-1133">Transmembrane helix</keyword>
<feature type="compositionally biased region" description="Low complexity" evidence="14">
    <location>
        <begin position="12"/>
        <end position="27"/>
    </location>
</feature>
<evidence type="ECO:0000256" key="12">
    <source>
        <dbReference type="ARBA" id="ARBA00041675"/>
    </source>
</evidence>
<evidence type="ECO:0000256" key="13">
    <source>
        <dbReference type="PROSITE-ProRule" id="PRU00175"/>
    </source>
</evidence>
<keyword evidence="5" id="KW-0808">Transferase</keyword>
<dbReference type="PROSITE" id="PS50089">
    <property type="entry name" value="ZF_RING_2"/>
    <property type="match status" value="1"/>
</dbReference>
<dbReference type="InterPro" id="IPR045103">
    <property type="entry name" value="RNF5/RNF185-like"/>
</dbReference>
<keyword evidence="8" id="KW-0833">Ubl conjugation pathway</keyword>
<feature type="compositionally biased region" description="Low complexity" evidence="14">
    <location>
        <begin position="356"/>
        <end position="378"/>
    </location>
</feature>
<dbReference type="CDD" id="cd16744">
    <property type="entry name" value="RING-HC_RNF185"/>
    <property type="match status" value="1"/>
</dbReference>
<accession>A0A8C9LA33</accession>
<evidence type="ECO:0000256" key="15">
    <source>
        <dbReference type="SAM" id="Phobius"/>
    </source>
</evidence>
<evidence type="ECO:0000256" key="2">
    <source>
        <dbReference type="ARBA" id="ARBA00004308"/>
    </source>
</evidence>
<feature type="region of interest" description="Disordered" evidence="14">
    <location>
        <begin position="1"/>
        <end position="113"/>
    </location>
</feature>
<dbReference type="InterPro" id="IPR017907">
    <property type="entry name" value="Znf_RING_CS"/>
</dbReference>
<keyword evidence="7 13" id="KW-0863">Zinc-finger</keyword>
<name>A0A8C9LA33_PAVCR</name>
<proteinExistence type="predicted"/>
<dbReference type="PROSITE" id="PS00518">
    <property type="entry name" value="ZF_RING_1"/>
    <property type="match status" value="1"/>
</dbReference>
<protein>
    <recommendedName>
        <fullName evidence="11">E3 ubiquitin-protein ligase RNF185</fullName>
        <ecNumber evidence="4">2.3.2.27</ecNumber>
    </recommendedName>
    <alternativeName>
        <fullName evidence="12">RING finger protein 185</fullName>
    </alternativeName>
</protein>
<evidence type="ECO:0000256" key="11">
    <source>
        <dbReference type="ARBA" id="ARBA00039319"/>
    </source>
</evidence>
<dbReference type="PANTHER" id="PTHR12313">
    <property type="entry name" value="E3 UBIQUITIN-PROTEIN LIGASE RNF5-RELATED"/>
    <property type="match status" value="1"/>
</dbReference>
<evidence type="ECO:0000256" key="9">
    <source>
        <dbReference type="ARBA" id="ARBA00022833"/>
    </source>
</evidence>
<keyword evidence="9" id="KW-0862">Zinc</keyword>
<evidence type="ECO:0000259" key="16">
    <source>
        <dbReference type="PROSITE" id="PS50089"/>
    </source>
</evidence>
<dbReference type="Proteomes" id="UP000694428">
    <property type="component" value="Unplaced"/>
</dbReference>
<dbReference type="GO" id="GO:0016567">
    <property type="term" value="P:protein ubiquitination"/>
    <property type="evidence" value="ECO:0007669"/>
    <property type="project" value="UniProtKB-UniPathway"/>
</dbReference>
<reference evidence="17" key="2">
    <citation type="submission" date="2025-09" db="UniProtKB">
        <authorList>
            <consortium name="Ensembl"/>
        </authorList>
    </citation>
    <scope>IDENTIFICATION</scope>
</reference>
<keyword evidence="15" id="KW-0812">Transmembrane</keyword>
<feature type="transmembrane region" description="Helical" evidence="15">
    <location>
        <begin position="487"/>
        <end position="507"/>
    </location>
</feature>
<evidence type="ECO:0000256" key="4">
    <source>
        <dbReference type="ARBA" id="ARBA00012483"/>
    </source>
</evidence>
<dbReference type="GO" id="GO:0061630">
    <property type="term" value="F:ubiquitin protein ligase activity"/>
    <property type="evidence" value="ECO:0007669"/>
    <property type="project" value="UniProtKB-EC"/>
</dbReference>
<feature type="region of interest" description="Disordered" evidence="14">
    <location>
        <begin position="444"/>
        <end position="479"/>
    </location>
</feature>
<keyword evidence="18" id="KW-1185">Reference proteome</keyword>
<evidence type="ECO:0000256" key="8">
    <source>
        <dbReference type="ARBA" id="ARBA00022786"/>
    </source>
</evidence>
<dbReference type="SMART" id="SM00184">
    <property type="entry name" value="RING"/>
    <property type="match status" value="1"/>
</dbReference>
<dbReference type="AlphaFoldDB" id="A0A8C9LA33"/>
<dbReference type="FunFam" id="3.30.40.10:FF:000062">
    <property type="entry name" value="E3 ubiquitin-protein ligase RNF185"/>
    <property type="match status" value="1"/>
</dbReference>
<comment type="subcellular location">
    <subcellularLocation>
        <location evidence="2">Endomembrane system</location>
    </subcellularLocation>
</comment>
<feature type="region of interest" description="Disordered" evidence="14">
    <location>
        <begin position="130"/>
        <end position="190"/>
    </location>
</feature>
<evidence type="ECO:0000256" key="5">
    <source>
        <dbReference type="ARBA" id="ARBA00022679"/>
    </source>
</evidence>
<dbReference type="Ensembl" id="ENSPSTT00000013798.1">
    <property type="protein sequence ID" value="ENSPSTP00000013162.1"/>
    <property type="gene ID" value="ENSPSTG00000009305.1"/>
</dbReference>